<keyword evidence="2" id="KW-1185">Reference proteome</keyword>
<dbReference type="AlphaFoldDB" id="A0A0A3HSS4"/>
<dbReference type="Proteomes" id="UP000030416">
    <property type="component" value="Unassembled WGS sequence"/>
</dbReference>
<proteinExistence type="predicted"/>
<name>A0A0A3HSS4_9BACL</name>
<organism evidence="1 2">
    <name type="scientific">Ureibacillus manganicus DSM 26584</name>
    <dbReference type="NCBI Taxonomy" id="1384049"/>
    <lineage>
        <taxon>Bacteria</taxon>
        <taxon>Bacillati</taxon>
        <taxon>Bacillota</taxon>
        <taxon>Bacilli</taxon>
        <taxon>Bacillales</taxon>
        <taxon>Caryophanaceae</taxon>
        <taxon>Ureibacillus</taxon>
    </lineage>
</organism>
<dbReference type="EMBL" id="JPVN01000031">
    <property type="protein sequence ID" value="KGR75489.1"/>
    <property type="molecule type" value="Genomic_DNA"/>
</dbReference>
<comment type="caution">
    <text evidence="1">The sequence shown here is derived from an EMBL/GenBank/DDBJ whole genome shotgun (WGS) entry which is preliminary data.</text>
</comment>
<evidence type="ECO:0000313" key="1">
    <source>
        <dbReference type="EMBL" id="KGR75489.1"/>
    </source>
</evidence>
<protein>
    <submittedName>
        <fullName evidence="1">Uncharacterized protein</fullName>
    </submittedName>
</protein>
<accession>A0A0A3HSS4</accession>
<reference evidence="1 2" key="1">
    <citation type="submission" date="2014-02" db="EMBL/GenBank/DDBJ databases">
        <title>Draft genome sequence of Lysinibacillus manganicus DSM 26584T.</title>
        <authorList>
            <person name="Zhang F."/>
            <person name="Wang G."/>
            <person name="Zhang L."/>
        </authorList>
    </citation>
    <scope>NUCLEOTIDE SEQUENCE [LARGE SCALE GENOMIC DNA]</scope>
    <source>
        <strain evidence="1 2">DSM 26584</strain>
    </source>
</reference>
<evidence type="ECO:0000313" key="2">
    <source>
        <dbReference type="Proteomes" id="UP000030416"/>
    </source>
</evidence>
<gene>
    <name evidence="1" type="ORF">CD29_18005</name>
</gene>
<dbReference type="STRING" id="1384049.CD29_18005"/>
<sequence length="65" mass="7222">MGQNGVGIQGKCLVGAFYGTKLGWIFGKCLVEAFYGTKRGWNSWEVSRRSVLWDKTGLEFMGNVS</sequence>